<evidence type="ECO:0000313" key="3">
    <source>
        <dbReference type="Proteomes" id="UP000199460"/>
    </source>
</evidence>
<evidence type="ECO:0000313" key="2">
    <source>
        <dbReference type="EMBL" id="SDQ00554.1"/>
    </source>
</evidence>
<evidence type="ECO:0008006" key="4">
    <source>
        <dbReference type="Google" id="ProtNLM"/>
    </source>
</evidence>
<protein>
    <recommendedName>
        <fullName evidence="4">EamA-like transporter family protein</fullName>
    </recommendedName>
</protein>
<dbReference type="EMBL" id="FNJJ01000012">
    <property type="protein sequence ID" value="SDQ00554.1"/>
    <property type="molecule type" value="Genomic_DNA"/>
</dbReference>
<accession>A0A1H0XC90</accession>
<dbReference type="SUPFAM" id="SSF103481">
    <property type="entry name" value="Multidrug resistance efflux transporter EmrE"/>
    <property type="match status" value="1"/>
</dbReference>
<feature type="transmembrane region" description="Helical" evidence="1">
    <location>
        <begin position="29"/>
        <end position="47"/>
    </location>
</feature>
<dbReference type="InterPro" id="IPR037185">
    <property type="entry name" value="EmrE-like"/>
</dbReference>
<dbReference type="Proteomes" id="UP000199460">
    <property type="component" value="Unassembled WGS sequence"/>
</dbReference>
<proteinExistence type="predicted"/>
<reference evidence="3" key="1">
    <citation type="submission" date="2016-10" db="EMBL/GenBank/DDBJ databases">
        <authorList>
            <person name="Varghese N."/>
            <person name="Submissions S."/>
        </authorList>
    </citation>
    <scope>NUCLEOTIDE SEQUENCE [LARGE SCALE GENOMIC DNA]</scope>
    <source>
        <strain evidence="3">JCM 18416</strain>
    </source>
</reference>
<sequence length="49" mass="5230">MMLALGGFGMAAHLLLTHAFRYAAPALLAPFGYVQIVFAGLLGLLVFQH</sequence>
<keyword evidence="1" id="KW-0472">Membrane</keyword>
<keyword evidence="1" id="KW-0812">Transmembrane</keyword>
<organism evidence="2 3">
    <name type="scientific">Ectopseudomonas guguanensis</name>
    <dbReference type="NCBI Taxonomy" id="1198456"/>
    <lineage>
        <taxon>Bacteria</taxon>
        <taxon>Pseudomonadati</taxon>
        <taxon>Pseudomonadota</taxon>
        <taxon>Gammaproteobacteria</taxon>
        <taxon>Pseudomonadales</taxon>
        <taxon>Pseudomonadaceae</taxon>
        <taxon>Ectopseudomonas</taxon>
    </lineage>
</organism>
<keyword evidence="1" id="KW-1133">Transmembrane helix</keyword>
<evidence type="ECO:0000256" key="1">
    <source>
        <dbReference type="SAM" id="Phobius"/>
    </source>
</evidence>
<gene>
    <name evidence="2" type="ORF">SAMN05216213_112121</name>
</gene>
<keyword evidence="3" id="KW-1185">Reference proteome</keyword>
<dbReference type="AlphaFoldDB" id="A0A1H0XC90"/>
<name>A0A1H0XC90_9GAMM</name>